<evidence type="ECO:0000313" key="2">
    <source>
        <dbReference type="Proteomes" id="UP001604336"/>
    </source>
</evidence>
<name>A0ABD1SVP1_9LAMI</name>
<reference evidence="2" key="1">
    <citation type="submission" date="2024-07" db="EMBL/GenBank/DDBJ databases">
        <title>Two chromosome-level genome assemblies of Korean endemic species Abeliophyllum distichum and Forsythia ovata (Oleaceae).</title>
        <authorList>
            <person name="Jang H."/>
        </authorList>
    </citation>
    <scope>NUCLEOTIDE SEQUENCE [LARGE SCALE GENOMIC DNA]</scope>
</reference>
<dbReference type="AlphaFoldDB" id="A0ABD1SVP1"/>
<accession>A0ABD1SVP1</accession>
<dbReference type="EMBL" id="JBFOLK010000006">
    <property type="protein sequence ID" value="KAL2504337.1"/>
    <property type="molecule type" value="Genomic_DNA"/>
</dbReference>
<organism evidence="1 2">
    <name type="scientific">Abeliophyllum distichum</name>
    <dbReference type="NCBI Taxonomy" id="126358"/>
    <lineage>
        <taxon>Eukaryota</taxon>
        <taxon>Viridiplantae</taxon>
        <taxon>Streptophyta</taxon>
        <taxon>Embryophyta</taxon>
        <taxon>Tracheophyta</taxon>
        <taxon>Spermatophyta</taxon>
        <taxon>Magnoliopsida</taxon>
        <taxon>eudicotyledons</taxon>
        <taxon>Gunneridae</taxon>
        <taxon>Pentapetalae</taxon>
        <taxon>asterids</taxon>
        <taxon>lamiids</taxon>
        <taxon>Lamiales</taxon>
        <taxon>Oleaceae</taxon>
        <taxon>Forsythieae</taxon>
        <taxon>Abeliophyllum</taxon>
    </lineage>
</organism>
<dbReference type="Proteomes" id="UP001604336">
    <property type="component" value="Unassembled WGS sequence"/>
</dbReference>
<comment type="caution">
    <text evidence="1">The sequence shown here is derived from an EMBL/GenBank/DDBJ whole genome shotgun (WGS) entry which is preliminary data.</text>
</comment>
<protein>
    <submittedName>
        <fullName evidence="1">Cysteine-rich RLK (RECEPTOR-like protein kinase) 8</fullName>
    </submittedName>
</protein>
<dbReference type="PANTHER" id="PTHR11439:SF511">
    <property type="match status" value="1"/>
</dbReference>
<proteinExistence type="predicted"/>
<dbReference type="PANTHER" id="PTHR11439">
    <property type="entry name" value="GAG-POL-RELATED RETROTRANSPOSON"/>
    <property type="match status" value="1"/>
</dbReference>
<gene>
    <name evidence="1" type="ORF">Adt_19958</name>
</gene>
<evidence type="ECO:0000313" key="1">
    <source>
        <dbReference type="EMBL" id="KAL2504337.1"/>
    </source>
</evidence>
<sequence length="120" mass="13526">MSSKLKALEENHTWSLVALLPNKKPIGCKWVYMINRLNIIQMVLLSVTSKPKQPHMDAAVRVLRYLRGALGQGILLPANNSLELKVYCNSDWASCHDIRRSTTGYCAFIGNAPVSWRSKK</sequence>
<keyword evidence="2" id="KW-1185">Reference proteome</keyword>